<dbReference type="EMBL" id="BAABEY010000029">
    <property type="protein sequence ID" value="GAA4443181.1"/>
    <property type="molecule type" value="Genomic_DNA"/>
</dbReference>
<dbReference type="Proteomes" id="UP001501508">
    <property type="component" value="Unassembled WGS sequence"/>
</dbReference>
<name>A0ABP8M4B1_9BACT</name>
<evidence type="ECO:0000313" key="2">
    <source>
        <dbReference type="Proteomes" id="UP001501508"/>
    </source>
</evidence>
<evidence type="ECO:0008006" key="3">
    <source>
        <dbReference type="Google" id="ProtNLM"/>
    </source>
</evidence>
<organism evidence="1 2">
    <name type="scientific">Ravibacter arvi</name>
    <dbReference type="NCBI Taxonomy" id="2051041"/>
    <lineage>
        <taxon>Bacteria</taxon>
        <taxon>Pseudomonadati</taxon>
        <taxon>Bacteroidota</taxon>
        <taxon>Cytophagia</taxon>
        <taxon>Cytophagales</taxon>
        <taxon>Spirosomataceae</taxon>
        <taxon>Ravibacter</taxon>
    </lineage>
</organism>
<gene>
    <name evidence="1" type="ORF">GCM10023091_31220</name>
</gene>
<evidence type="ECO:0000313" key="1">
    <source>
        <dbReference type="EMBL" id="GAA4443181.1"/>
    </source>
</evidence>
<comment type="caution">
    <text evidence="1">The sequence shown here is derived from an EMBL/GenBank/DDBJ whole genome shotgun (WGS) entry which is preliminary data.</text>
</comment>
<sequence>MWKIKAECRTSVQREVKNNHKKVIEKQQQLADIEEKLFTVEEKWIRNGIIKGTYERWYGNYNDRSLP</sequence>
<reference evidence="2" key="1">
    <citation type="journal article" date="2019" name="Int. J. Syst. Evol. Microbiol.">
        <title>The Global Catalogue of Microorganisms (GCM) 10K type strain sequencing project: providing services to taxonomists for standard genome sequencing and annotation.</title>
        <authorList>
            <consortium name="The Broad Institute Genomics Platform"/>
            <consortium name="The Broad Institute Genome Sequencing Center for Infectious Disease"/>
            <person name="Wu L."/>
            <person name="Ma J."/>
        </authorList>
    </citation>
    <scope>NUCLEOTIDE SEQUENCE [LARGE SCALE GENOMIC DNA]</scope>
    <source>
        <strain evidence="2">JCM 31920</strain>
    </source>
</reference>
<protein>
    <recommendedName>
        <fullName evidence="3">Transposase</fullName>
    </recommendedName>
</protein>
<keyword evidence="2" id="KW-1185">Reference proteome</keyword>
<dbReference type="RefSeq" id="WP_345030884.1">
    <property type="nucleotide sequence ID" value="NZ_BAABEY010000029.1"/>
</dbReference>
<accession>A0ABP8M4B1</accession>
<proteinExistence type="predicted"/>